<evidence type="ECO:0000256" key="3">
    <source>
        <dbReference type="ARBA" id="ARBA00038858"/>
    </source>
</evidence>
<evidence type="ECO:0000256" key="1">
    <source>
        <dbReference type="ARBA" id="ARBA00023235"/>
    </source>
</evidence>
<dbReference type="GO" id="GO:0008761">
    <property type="term" value="F:UDP-N-acetylglucosamine 2-epimerase activity"/>
    <property type="evidence" value="ECO:0007669"/>
    <property type="project" value="UniProtKB-EC"/>
</dbReference>
<evidence type="ECO:0000313" key="7">
    <source>
        <dbReference type="Proteomes" id="UP000249467"/>
    </source>
</evidence>
<reference evidence="6 7" key="2">
    <citation type="submission" date="2018-06" db="EMBL/GenBank/DDBJ databases">
        <title>Metagenomic assembly of (sub)arctic Cyanobacteria and their associated microbiome from non-axenic cultures.</title>
        <authorList>
            <person name="Baurain D."/>
        </authorList>
    </citation>
    <scope>NUCLEOTIDE SEQUENCE [LARGE SCALE GENOMIC DNA]</scope>
    <source>
        <strain evidence="6">ULC066bin1</strain>
    </source>
</reference>
<organism evidence="6 7">
    <name type="scientific">Pseudanabaena frigida</name>
    <dbReference type="NCBI Taxonomy" id="945775"/>
    <lineage>
        <taxon>Bacteria</taxon>
        <taxon>Bacillati</taxon>
        <taxon>Cyanobacteriota</taxon>
        <taxon>Cyanophyceae</taxon>
        <taxon>Pseudanabaenales</taxon>
        <taxon>Pseudanabaenaceae</taxon>
        <taxon>Pseudanabaena</taxon>
    </lineage>
</organism>
<name>A0A2W4WCI0_9CYAN</name>
<evidence type="ECO:0000259" key="5">
    <source>
        <dbReference type="Pfam" id="PF02350"/>
    </source>
</evidence>
<dbReference type="CDD" id="cd03786">
    <property type="entry name" value="GTB_UDP-GlcNAc_2-Epimerase"/>
    <property type="match status" value="1"/>
</dbReference>
<feature type="domain" description="UDP-N-acetylglucosamine 2-epimerase" evidence="5">
    <location>
        <begin position="27"/>
        <end position="364"/>
    </location>
</feature>
<dbReference type="NCBIfam" id="TIGR00236">
    <property type="entry name" value="wecB"/>
    <property type="match status" value="1"/>
</dbReference>
<dbReference type="Pfam" id="PF02350">
    <property type="entry name" value="Epimerase_2"/>
    <property type="match status" value="1"/>
</dbReference>
<evidence type="ECO:0000313" key="6">
    <source>
        <dbReference type="EMBL" id="PZO42210.1"/>
    </source>
</evidence>
<gene>
    <name evidence="6" type="ORF">DCF19_08195</name>
</gene>
<dbReference type="InterPro" id="IPR029767">
    <property type="entry name" value="WecB-like"/>
</dbReference>
<protein>
    <recommendedName>
        <fullName evidence="3">UDP-N-acetylglucosamine 2-epimerase (non-hydrolyzing)</fullName>
        <ecNumber evidence="3">5.1.3.14</ecNumber>
    </recommendedName>
</protein>
<dbReference type="InterPro" id="IPR003331">
    <property type="entry name" value="UDP_GlcNAc_Epimerase_2_dom"/>
</dbReference>
<dbReference type="PANTHER" id="PTHR43174">
    <property type="entry name" value="UDP-N-ACETYLGLUCOSAMINE 2-EPIMERASE"/>
    <property type="match status" value="1"/>
</dbReference>
<reference evidence="6 7" key="1">
    <citation type="submission" date="2018-04" db="EMBL/GenBank/DDBJ databases">
        <authorList>
            <person name="Go L.Y."/>
            <person name="Mitchell J.A."/>
        </authorList>
    </citation>
    <scope>NUCLEOTIDE SEQUENCE [LARGE SCALE GENOMIC DNA]</scope>
    <source>
        <strain evidence="6">ULC066bin1</strain>
    </source>
</reference>
<evidence type="ECO:0000256" key="4">
    <source>
        <dbReference type="RuleBase" id="RU003513"/>
    </source>
</evidence>
<keyword evidence="1 4" id="KW-0413">Isomerase</keyword>
<sequence length="370" mass="40926">MKTTFHVCVTLGTRPEAIKLAPVIHLLRTSSNFQTSVVLTGQHREMVAQVMQLFDLKADYDLNIMQPKQTLTQITCNSLVGLEKLYKEIQPDIVLVQGDTTTAFAAALAAFYQQIPVGHVEAGLRTDNLFNPFPEEANRRLVSQIAQLHFAPTLASVDNLHVSGIKEGIHHTGNTVIDALLYVSGRSPKCNIPNLDWSAHRVILATVHRRENWGQPLEQIIQAWLQILTDFPDVALVLPMHLNPVVREPLMAKLGKHPRIFLVEPLDYEQLVGAMQRCYLIMSDSGGLQEEAPSLGKPVLVLRSTTERPEAVIAGTSKLIGIETDDIVAEASKLLSDRGAYEQMANVANPFGDGKSSQRILDIVHEFLAN</sequence>
<dbReference type="SUPFAM" id="SSF53756">
    <property type="entry name" value="UDP-Glycosyltransferase/glycogen phosphorylase"/>
    <property type="match status" value="1"/>
</dbReference>
<dbReference type="Gene3D" id="3.40.50.2000">
    <property type="entry name" value="Glycogen Phosphorylase B"/>
    <property type="match status" value="2"/>
</dbReference>
<accession>A0A2W4WCI0</accession>
<evidence type="ECO:0000256" key="2">
    <source>
        <dbReference type="ARBA" id="ARBA00038209"/>
    </source>
</evidence>
<dbReference type="AlphaFoldDB" id="A0A2W4WCI0"/>
<dbReference type="EC" id="5.1.3.14" evidence="3"/>
<proteinExistence type="inferred from homology"/>
<comment type="caution">
    <text evidence="6">The sequence shown here is derived from an EMBL/GenBank/DDBJ whole genome shotgun (WGS) entry which is preliminary data.</text>
</comment>
<dbReference type="Proteomes" id="UP000249467">
    <property type="component" value="Unassembled WGS sequence"/>
</dbReference>
<comment type="similarity">
    <text evidence="2 4">Belongs to the UDP-N-acetylglucosamine 2-epimerase family.</text>
</comment>
<dbReference type="PANTHER" id="PTHR43174:SF2">
    <property type="entry name" value="UDP-N-ACETYLGLUCOSAMINE 2-EPIMERASE"/>
    <property type="match status" value="1"/>
</dbReference>
<dbReference type="EMBL" id="QBML01000008">
    <property type="protein sequence ID" value="PZO42210.1"/>
    <property type="molecule type" value="Genomic_DNA"/>
</dbReference>